<evidence type="ECO:0000256" key="3">
    <source>
        <dbReference type="ARBA" id="ARBA00007222"/>
    </source>
</evidence>
<comment type="pathway">
    <text evidence="2 15">Protein modification; protein glycosylation.</text>
</comment>
<evidence type="ECO:0000313" key="18">
    <source>
        <dbReference type="Proteomes" id="UP000011777"/>
    </source>
</evidence>
<reference evidence="17 18" key="1">
    <citation type="submission" date="2013-02" db="EMBL/GenBank/DDBJ databases">
        <title>Genome sequence of Candida maltosa Xu316, a potential industrial strain for xylitol and ethanol production.</title>
        <authorList>
            <person name="Yu J."/>
            <person name="Wang Q."/>
            <person name="Geng X."/>
            <person name="Bao W."/>
            <person name="He P."/>
            <person name="Cai J."/>
        </authorList>
    </citation>
    <scope>NUCLEOTIDE SEQUENCE [LARGE SCALE GENOMIC DNA]</scope>
    <source>
        <strain evidence="18">Xu316</strain>
    </source>
</reference>
<evidence type="ECO:0000256" key="10">
    <source>
        <dbReference type="ARBA" id="ARBA00022989"/>
    </source>
</evidence>
<feature type="transmembrane region" description="Helical" evidence="15">
    <location>
        <begin position="32"/>
        <end position="50"/>
    </location>
</feature>
<dbReference type="OrthoDB" id="292747at2759"/>
<keyword evidence="7 15" id="KW-0812">Transmembrane</keyword>
<feature type="transmembrane region" description="Helical" evidence="15">
    <location>
        <begin position="203"/>
        <end position="223"/>
    </location>
</feature>
<feature type="transmembrane region" description="Helical" evidence="15">
    <location>
        <begin position="124"/>
        <end position="144"/>
    </location>
</feature>
<keyword evidence="8" id="KW-0677">Repeat</keyword>
<dbReference type="Pfam" id="PF16192">
    <property type="entry name" value="PMT_4TMC"/>
    <property type="match status" value="1"/>
</dbReference>
<keyword evidence="6 15" id="KW-0808">Transferase</keyword>
<evidence type="ECO:0000256" key="4">
    <source>
        <dbReference type="ARBA" id="ARBA00012839"/>
    </source>
</evidence>
<feature type="transmembrane region" description="Helical" evidence="15">
    <location>
        <begin position="651"/>
        <end position="671"/>
    </location>
</feature>
<evidence type="ECO:0000313" key="17">
    <source>
        <dbReference type="EMBL" id="EMG49268.1"/>
    </source>
</evidence>
<dbReference type="AlphaFoldDB" id="M3JAV9"/>
<dbReference type="PANTHER" id="PTHR10050">
    <property type="entry name" value="DOLICHYL-PHOSPHATE-MANNOSE--PROTEIN MANNOSYLTRANSFERASE"/>
    <property type="match status" value="1"/>
</dbReference>
<comment type="subcellular location">
    <subcellularLocation>
        <location evidence="1 15">Endoplasmic reticulum membrane</location>
        <topology evidence="1 15">Multi-pass membrane protein</topology>
    </subcellularLocation>
</comment>
<keyword evidence="12" id="KW-0325">Glycoprotein</keyword>
<evidence type="ECO:0000256" key="6">
    <source>
        <dbReference type="ARBA" id="ARBA00022679"/>
    </source>
</evidence>
<keyword evidence="5 15" id="KW-0328">Glycosyltransferase</keyword>
<evidence type="ECO:0000256" key="1">
    <source>
        <dbReference type="ARBA" id="ARBA00004477"/>
    </source>
</evidence>
<evidence type="ECO:0000256" key="15">
    <source>
        <dbReference type="RuleBase" id="RU367007"/>
    </source>
</evidence>
<dbReference type="GO" id="GO:0004169">
    <property type="term" value="F:dolichyl-phosphate-mannose-protein mannosyltransferase activity"/>
    <property type="evidence" value="ECO:0007669"/>
    <property type="project" value="UniProtKB-UniRule"/>
</dbReference>
<dbReference type="SMART" id="SM00472">
    <property type="entry name" value="MIR"/>
    <property type="match status" value="3"/>
</dbReference>
<feature type="transmembrane region" description="Helical" evidence="15">
    <location>
        <begin position="584"/>
        <end position="606"/>
    </location>
</feature>
<dbReference type="PROSITE" id="PS50919">
    <property type="entry name" value="MIR"/>
    <property type="match status" value="2"/>
</dbReference>
<feature type="transmembrane region" description="Helical" evidence="15">
    <location>
        <begin position="259"/>
        <end position="281"/>
    </location>
</feature>
<protein>
    <recommendedName>
        <fullName evidence="4 15">Dolichyl-phosphate-mannose--protein mannosyltransferase</fullName>
        <ecNumber evidence="4 15">2.4.1.109</ecNumber>
    </recommendedName>
</protein>
<dbReference type="Proteomes" id="UP000011777">
    <property type="component" value="Unassembled WGS sequence"/>
</dbReference>
<evidence type="ECO:0000259" key="16">
    <source>
        <dbReference type="PROSITE" id="PS50919"/>
    </source>
</evidence>
<feature type="domain" description="MIR" evidence="16">
    <location>
        <begin position="374"/>
        <end position="433"/>
    </location>
</feature>
<dbReference type="InterPro" id="IPR016093">
    <property type="entry name" value="MIR_motif"/>
</dbReference>
<dbReference type="eggNOG" id="KOG3359">
    <property type="taxonomic scope" value="Eukaryota"/>
</dbReference>
<dbReference type="UniPathway" id="UPA00378"/>
<evidence type="ECO:0000256" key="7">
    <source>
        <dbReference type="ARBA" id="ARBA00022692"/>
    </source>
</evidence>
<evidence type="ECO:0000256" key="12">
    <source>
        <dbReference type="ARBA" id="ARBA00023180"/>
    </source>
</evidence>
<evidence type="ECO:0000256" key="8">
    <source>
        <dbReference type="ARBA" id="ARBA00022737"/>
    </source>
</evidence>
<sequence>MSKELPQGYARGPYRFYYTSKPSKLLLNLTNFENFLTFVILTLAIVIRLYKLYIPDRIVFDEIHIVKYIKHYYTGETFVDVHPPLGRLIYYYLTRLFVPIDSSVLQEFDADKIGQLYPEDFPYLWLRLFSGLCGIGHVLVTFFTSRLTCTPIISAIVSSLVCLENSSITDSRLILLDGPLLFAQSLVILNYKSFTQCQQFTKSWWFHLFATGVSLGLNISIKISGAFNYLWVGILTTVQLWEILGDLEISVTQWIKHIVSRVVALIIVPLTIYCSVFYIHFELLPKEGPGSGFLSPHFRSTLVDYESSPVEVLYGSTVTIKHNELEKYLHSHDKSYPRGSNLQQVTLYEFPDENNEWIIETKHKYYEHKLMDSKTPIKDGDIIRLYHKSTGHYLHANDIRPPISEHEYSYEINCNETRGLLGNVDYEFKVRTISKKSHSENDLPLIKLRTTETVFQLLSRGSSCSLMSHEQKLPEWGAFQNEVLCVQEPTIPNTLWYIESNSHPLLDGQENVEKKFPKFTFWNKLFEIHQVMFRLNKSFTNNHPYASNPMLWLFLTKGISFFNNYSSKLIDEDSSVIYYLGNIAIYYSVNLVVLISWVKYLFFAFINLNPYKQPSESSPAKSTFYENAWQFLLGWSLNYLPYFLVSRNLYLHHYLPALSFGILLLGQYLNYRVAKNSFIGYSLVILVLVGSVYCYYELIPIIYGLPWTAAKCTAHKWISNWDIDCLSYTG</sequence>
<evidence type="ECO:0000256" key="11">
    <source>
        <dbReference type="ARBA" id="ARBA00023136"/>
    </source>
</evidence>
<dbReference type="Gene3D" id="2.80.10.50">
    <property type="match status" value="1"/>
</dbReference>
<dbReference type="SUPFAM" id="SSF82109">
    <property type="entry name" value="MIR domain"/>
    <property type="match status" value="1"/>
</dbReference>
<evidence type="ECO:0000256" key="14">
    <source>
        <dbReference type="ARBA" id="ARBA00045102"/>
    </source>
</evidence>
<dbReference type="EC" id="2.4.1.109" evidence="4 15"/>
<name>M3JAV9_CANMX</name>
<dbReference type="CDD" id="cd23286">
    <property type="entry name" value="beta-trefoil_MIR_PMT7-like"/>
    <property type="match status" value="1"/>
</dbReference>
<organism evidence="17 18">
    <name type="scientific">Candida maltosa (strain Xu316)</name>
    <name type="common">Yeast</name>
    <dbReference type="NCBI Taxonomy" id="1245528"/>
    <lineage>
        <taxon>Eukaryota</taxon>
        <taxon>Fungi</taxon>
        <taxon>Dikarya</taxon>
        <taxon>Ascomycota</taxon>
        <taxon>Saccharomycotina</taxon>
        <taxon>Pichiomycetes</taxon>
        <taxon>Debaryomycetaceae</taxon>
        <taxon>Candida/Lodderomyces clade</taxon>
        <taxon>Candida</taxon>
    </lineage>
</organism>
<keyword evidence="10 15" id="KW-1133">Transmembrane helix</keyword>
<dbReference type="PANTHER" id="PTHR10050:SF50">
    <property type="entry name" value="DOLICHYL-PHOSPHATE-MANNOSE--PROTEIN MANNOSYLTRANSFERASE 1-RELATED"/>
    <property type="match status" value="1"/>
</dbReference>
<accession>M3JAV9</accession>
<dbReference type="GO" id="GO:0005789">
    <property type="term" value="C:endoplasmic reticulum membrane"/>
    <property type="evidence" value="ECO:0007669"/>
    <property type="project" value="UniProtKB-SubCell"/>
</dbReference>
<comment type="catalytic activity">
    <reaction evidence="13 15">
        <text>a di-trans,poly-cis-dolichyl beta-D-mannosyl phosphate + L-threonyl-[protein] = 3-O-(alpha-D-mannosyl)-L-threonyl-[protein] + a di-trans,poly-cis-dolichyl phosphate + H(+)</text>
        <dbReference type="Rhea" id="RHEA:53396"/>
        <dbReference type="Rhea" id="RHEA-COMP:11060"/>
        <dbReference type="Rhea" id="RHEA-COMP:13547"/>
        <dbReference type="Rhea" id="RHEA-COMP:19498"/>
        <dbReference type="Rhea" id="RHEA-COMP:19501"/>
        <dbReference type="ChEBI" id="CHEBI:15378"/>
        <dbReference type="ChEBI" id="CHEBI:30013"/>
        <dbReference type="ChEBI" id="CHEBI:57683"/>
        <dbReference type="ChEBI" id="CHEBI:58211"/>
        <dbReference type="ChEBI" id="CHEBI:137323"/>
        <dbReference type="EC" id="2.4.1.109"/>
    </reaction>
</comment>
<dbReference type="InterPro" id="IPR032421">
    <property type="entry name" value="PMT_4TMC"/>
</dbReference>
<feature type="transmembrane region" description="Helical" evidence="15">
    <location>
        <begin position="678"/>
        <end position="698"/>
    </location>
</feature>
<evidence type="ECO:0000256" key="5">
    <source>
        <dbReference type="ARBA" id="ARBA00022676"/>
    </source>
</evidence>
<comment type="catalytic activity">
    <reaction evidence="14 15">
        <text>a di-trans,poly-cis-dolichyl beta-D-mannosyl phosphate + L-seryl-[protein] = 3-O-(alpha-D-mannosyl)-L-seryl-[protein] + a di-trans,poly-cis-dolichyl phosphate + H(+)</text>
        <dbReference type="Rhea" id="RHEA:17377"/>
        <dbReference type="Rhea" id="RHEA-COMP:9863"/>
        <dbReference type="Rhea" id="RHEA-COMP:13546"/>
        <dbReference type="Rhea" id="RHEA-COMP:19498"/>
        <dbReference type="Rhea" id="RHEA-COMP:19501"/>
        <dbReference type="ChEBI" id="CHEBI:15378"/>
        <dbReference type="ChEBI" id="CHEBI:29999"/>
        <dbReference type="ChEBI" id="CHEBI:57683"/>
        <dbReference type="ChEBI" id="CHEBI:58211"/>
        <dbReference type="ChEBI" id="CHEBI:137321"/>
        <dbReference type="EC" id="2.4.1.109"/>
    </reaction>
</comment>
<comment type="function">
    <text evidence="15">Transfers mannose from Dol-P-mannose to Ser or Thr residues on proteins.</text>
</comment>
<dbReference type="InterPro" id="IPR027005">
    <property type="entry name" value="PMT-like"/>
</dbReference>
<keyword evidence="9 15" id="KW-0256">Endoplasmic reticulum</keyword>
<gene>
    <name evidence="17" type="ORF">G210_0030</name>
</gene>
<feature type="domain" description="MIR" evidence="16">
    <location>
        <begin position="309"/>
        <end position="362"/>
    </location>
</feature>
<dbReference type="OMA" id="IPNTLWY"/>
<dbReference type="EMBL" id="AOGT01000769">
    <property type="protein sequence ID" value="EMG49268.1"/>
    <property type="molecule type" value="Genomic_DNA"/>
</dbReference>
<dbReference type="HOGENOM" id="CLU_008438_2_1_1"/>
<dbReference type="Pfam" id="PF02366">
    <property type="entry name" value="PMT"/>
    <property type="match status" value="1"/>
</dbReference>
<comment type="similarity">
    <text evidence="3 15">Belongs to the glycosyltransferase 39 family.</text>
</comment>
<dbReference type="InterPro" id="IPR003342">
    <property type="entry name" value="ArnT-like_N"/>
</dbReference>
<evidence type="ECO:0000256" key="2">
    <source>
        <dbReference type="ARBA" id="ARBA00004922"/>
    </source>
</evidence>
<keyword evidence="11 15" id="KW-0472">Membrane</keyword>
<dbReference type="InterPro" id="IPR036300">
    <property type="entry name" value="MIR_dom_sf"/>
</dbReference>
<evidence type="ECO:0000256" key="9">
    <source>
        <dbReference type="ARBA" id="ARBA00022824"/>
    </source>
</evidence>
<dbReference type="Pfam" id="PF02815">
    <property type="entry name" value="MIR"/>
    <property type="match status" value="1"/>
</dbReference>
<keyword evidence="18" id="KW-1185">Reference proteome</keyword>
<comment type="caution">
    <text evidence="17">The sequence shown here is derived from an EMBL/GenBank/DDBJ whole genome shotgun (WGS) entry which is preliminary data.</text>
</comment>
<proteinExistence type="inferred from homology"/>
<evidence type="ECO:0000256" key="13">
    <source>
        <dbReference type="ARBA" id="ARBA00045085"/>
    </source>
</evidence>
<dbReference type="STRING" id="1245528.M3JAV9"/>